<accession>A0A140DW66</accession>
<name>A0A140DW66_9FIRM</name>
<proteinExistence type="predicted"/>
<dbReference type="AlphaFoldDB" id="A0A140DW66"/>
<protein>
    <submittedName>
        <fullName evidence="1">Uncharacterized protein</fullName>
    </submittedName>
</protein>
<evidence type="ECO:0000313" key="2">
    <source>
        <dbReference type="Proteomes" id="UP000069771"/>
    </source>
</evidence>
<keyword evidence="2" id="KW-1185">Reference proteome</keyword>
<gene>
    <name evidence="1" type="ORF">AALO17_17590</name>
</gene>
<dbReference type="Proteomes" id="UP000069771">
    <property type="component" value="Chromosome"/>
</dbReference>
<dbReference type="EMBL" id="CP011391">
    <property type="protein sequence ID" value="AMK54893.1"/>
    <property type="molecule type" value="Genomic_DNA"/>
</dbReference>
<dbReference type="STRING" id="1702221.AALO17_17590"/>
<dbReference type="KEGG" id="fro:AALO17_17590"/>
<reference evidence="1 2" key="1">
    <citation type="journal article" date="2016" name="Gut Pathog.">
        <title>Whole genome sequencing of "Faecalibaculum rodentium" ALO17, isolated from C57BL/6J laboratory mouse feces.</title>
        <authorList>
            <person name="Lim S."/>
            <person name="Chang D.H."/>
            <person name="Ahn S."/>
            <person name="Kim B.C."/>
        </authorList>
    </citation>
    <scope>NUCLEOTIDE SEQUENCE [LARGE SCALE GENOMIC DNA]</scope>
    <source>
        <strain evidence="1 2">Alo17</strain>
    </source>
</reference>
<sequence length="49" mass="6022">MTRQDTDRNQNRYIHIKFTKIIPNYTIISIEKTDKLWTSKKTRRHSENT</sequence>
<evidence type="ECO:0000313" key="1">
    <source>
        <dbReference type="EMBL" id="AMK54893.1"/>
    </source>
</evidence>
<organism evidence="1 2">
    <name type="scientific">Faecalibaculum rodentium</name>
    <dbReference type="NCBI Taxonomy" id="1702221"/>
    <lineage>
        <taxon>Bacteria</taxon>
        <taxon>Bacillati</taxon>
        <taxon>Bacillota</taxon>
        <taxon>Erysipelotrichia</taxon>
        <taxon>Erysipelotrichales</taxon>
        <taxon>Erysipelotrichaceae</taxon>
        <taxon>Faecalibaculum</taxon>
    </lineage>
</organism>